<dbReference type="Pfam" id="PF02371">
    <property type="entry name" value="Transposase_20"/>
    <property type="match status" value="1"/>
</dbReference>
<name>T0Z6M5_9ZZZZ</name>
<feature type="non-terminal residue" evidence="2">
    <location>
        <position position="1"/>
    </location>
</feature>
<dbReference type="AlphaFoldDB" id="T0Z6M5"/>
<feature type="domain" description="Transposase IS116/IS110/IS902 C-terminal" evidence="1">
    <location>
        <begin position="87"/>
        <end position="171"/>
    </location>
</feature>
<dbReference type="PANTHER" id="PTHR33055:SF3">
    <property type="entry name" value="PUTATIVE TRANSPOSASE FOR IS117-RELATED"/>
    <property type="match status" value="1"/>
</dbReference>
<comment type="caution">
    <text evidence="2">The sequence shown here is derived from an EMBL/GenBank/DDBJ whole genome shotgun (WGS) entry which is preliminary data.</text>
</comment>
<organism evidence="2">
    <name type="scientific">mine drainage metagenome</name>
    <dbReference type="NCBI Taxonomy" id="410659"/>
    <lineage>
        <taxon>unclassified sequences</taxon>
        <taxon>metagenomes</taxon>
        <taxon>ecological metagenomes</taxon>
    </lineage>
</organism>
<dbReference type="InterPro" id="IPR047650">
    <property type="entry name" value="Transpos_IS110"/>
</dbReference>
<dbReference type="GO" id="GO:0003677">
    <property type="term" value="F:DNA binding"/>
    <property type="evidence" value="ECO:0007669"/>
    <property type="project" value="InterPro"/>
</dbReference>
<dbReference type="GO" id="GO:0004803">
    <property type="term" value="F:transposase activity"/>
    <property type="evidence" value="ECO:0007669"/>
    <property type="project" value="InterPro"/>
</dbReference>
<reference evidence="2" key="2">
    <citation type="journal article" date="2014" name="ISME J.">
        <title>Microbial stratification in low pH oxic and suboxic macroscopic growths along an acid mine drainage.</title>
        <authorList>
            <person name="Mendez-Garcia C."/>
            <person name="Mesa V."/>
            <person name="Sprenger R.R."/>
            <person name="Richter M."/>
            <person name="Diez M.S."/>
            <person name="Solano J."/>
            <person name="Bargiela R."/>
            <person name="Golyshina O.V."/>
            <person name="Manteca A."/>
            <person name="Ramos J.L."/>
            <person name="Gallego J.R."/>
            <person name="Llorente I."/>
            <person name="Martins Dos Santos V.A."/>
            <person name="Jensen O.N."/>
            <person name="Pelaez A.I."/>
            <person name="Sanchez J."/>
            <person name="Ferrer M."/>
        </authorList>
    </citation>
    <scope>NUCLEOTIDE SEQUENCE</scope>
</reference>
<accession>T0Z6M5</accession>
<dbReference type="EMBL" id="AUZY01009852">
    <property type="protein sequence ID" value="EQD40683.1"/>
    <property type="molecule type" value="Genomic_DNA"/>
</dbReference>
<dbReference type="InterPro" id="IPR003346">
    <property type="entry name" value="Transposase_20"/>
</dbReference>
<gene>
    <name evidence="2" type="ORF">B1B_14828</name>
</gene>
<sequence length="227" mass="24581">PEQGRALSLSALQATLRRGGRQRNLERRAQEIQAALRTPQLEAPATVTRAYGAVGASTIKVIAEMTRQIKVLEAELNESFESHPDADIITSLPGLGTILGARVLGEFGDDPNRYQDARSRKNYAGTAPITRASGTKKVVLARFVRNRRLGDATRLWAFASLSTSPGARAHYDSRRARGDGHNQALRALANRLVGILHGCLVHREAYDEARAWGLRPGNAPDGTAQAA</sequence>
<evidence type="ECO:0000259" key="1">
    <source>
        <dbReference type="Pfam" id="PF02371"/>
    </source>
</evidence>
<protein>
    <submittedName>
        <fullName evidence="2">Transposase, IS111A/IS1328/IS1533</fullName>
    </submittedName>
</protein>
<proteinExistence type="predicted"/>
<evidence type="ECO:0000313" key="2">
    <source>
        <dbReference type="EMBL" id="EQD40683.1"/>
    </source>
</evidence>
<dbReference type="PANTHER" id="PTHR33055">
    <property type="entry name" value="TRANSPOSASE FOR INSERTION SEQUENCE ELEMENT IS1111A"/>
    <property type="match status" value="1"/>
</dbReference>
<reference evidence="2" key="1">
    <citation type="submission" date="2013-08" db="EMBL/GenBank/DDBJ databases">
        <authorList>
            <person name="Mendez C."/>
            <person name="Richter M."/>
            <person name="Ferrer M."/>
            <person name="Sanchez J."/>
        </authorList>
    </citation>
    <scope>NUCLEOTIDE SEQUENCE</scope>
</reference>
<dbReference type="GO" id="GO:0006313">
    <property type="term" value="P:DNA transposition"/>
    <property type="evidence" value="ECO:0007669"/>
    <property type="project" value="InterPro"/>
</dbReference>